<evidence type="ECO:0000256" key="4">
    <source>
        <dbReference type="ARBA" id="ARBA00022676"/>
    </source>
</evidence>
<evidence type="ECO:0000256" key="12">
    <source>
        <dbReference type="ARBA" id="ARBA00023316"/>
    </source>
</evidence>
<evidence type="ECO:0000256" key="8">
    <source>
        <dbReference type="ARBA" id="ARBA00023136"/>
    </source>
</evidence>
<evidence type="ECO:0000256" key="3">
    <source>
        <dbReference type="ARBA" id="ARBA00022622"/>
    </source>
</evidence>
<dbReference type="PANTHER" id="PTHR10963:SF27">
    <property type="entry name" value="GLYCOSIDASE-RELATED"/>
    <property type="match status" value="1"/>
</dbReference>
<feature type="chain" id="PRO_5015455833" description="Crh-like protein" evidence="18">
    <location>
        <begin position="21"/>
        <end position="367"/>
    </location>
</feature>
<dbReference type="GO" id="GO:0005975">
    <property type="term" value="P:carbohydrate metabolic process"/>
    <property type="evidence" value="ECO:0007669"/>
    <property type="project" value="InterPro"/>
</dbReference>
<dbReference type="Proteomes" id="UP000241462">
    <property type="component" value="Unassembled WGS sequence"/>
</dbReference>
<proteinExistence type="inferred from homology"/>
<sequence length="367" mass="37565">MRSVQTLAAVGASLVSMAAGQTSTSCNPTEKTCPSDAGLTASSYTVDFREGASSDWSMTYQNATYDATNGAAFTITASGDAPTMQSDFYVFFGEVTVRMKTSAGTGIVSTAILESDDLDEVDWEFLGGTATNVQTNYFGKGNTTTYDREQDAAIADSQSDFHNYTLIWTEASCTWLVDGVSVRVLNYADALDGQNYPQTPMRVKLGIWAGGDSTEPEGTIEWAGGETDYSQGPFTAYIQSVSIVNYNPAESYTYGDLTGSYESIEINGASNSSASSASSASTTTATTGSAASASKTGAIFVSGTASAAGSSPTGYTGTTGSNSTVTGSTSSSSSTSSIVTAGAASWGPSAVLASGALGALTLVSMLL</sequence>
<gene>
    <name evidence="20" type="ORF">BD289DRAFT_461428</name>
</gene>
<dbReference type="PIRSF" id="PIRSF037299">
    <property type="entry name" value="Glycosidase_CRH1_prd"/>
    <property type="match status" value="1"/>
</dbReference>
<dbReference type="PROSITE" id="PS51257">
    <property type="entry name" value="PROKAR_LIPOPROTEIN"/>
    <property type="match status" value="1"/>
</dbReference>
<comment type="catalytic activity">
    <reaction evidence="1">
        <text>Random endo-hydrolysis of N-acetyl-beta-D-glucosaminide (1-&gt;4)-beta-linkages in chitin and chitodextrins.</text>
        <dbReference type="EC" id="3.2.1.14"/>
    </reaction>
</comment>
<feature type="active site" description="Nucleophile" evidence="15">
    <location>
        <position position="120"/>
    </location>
</feature>
<keyword evidence="7 14" id="KW-0378">Hydrolase</keyword>
<feature type="disulfide bond" evidence="16">
    <location>
        <begin position="26"/>
        <end position="33"/>
    </location>
</feature>
<evidence type="ECO:0000256" key="18">
    <source>
        <dbReference type="SAM" id="SignalP"/>
    </source>
</evidence>
<dbReference type="EMBL" id="KZ678464">
    <property type="protein sequence ID" value="PSR83186.1"/>
    <property type="molecule type" value="Genomic_DNA"/>
</dbReference>
<dbReference type="SUPFAM" id="SSF49899">
    <property type="entry name" value="Concanavalin A-like lectins/glucanases"/>
    <property type="match status" value="1"/>
</dbReference>
<keyword evidence="10" id="KW-0449">Lipoprotein</keyword>
<dbReference type="Pfam" id="PF00722">
    <property type="entry name" value="Glyco_hydro_16"/>
    <property type="match status" value="1"/>
</dbReference>
<dbReference type="Gene3D" id="2.60.120.200">
    <property type="match status" value="1"/>
</dbReference>
<dbReference type="GO" id="GO:0008843">
    <property type="term" value="F:endochitinase activity"/>
    <property type="evidence" value="ECO:0007669"/>
    <property type="project" value="UniProtKB-EC"/>
</dbReference>
<keyword evidence="4" id="KW-0328">Glycosyltransferase</keyword>
<evidence type="ECO:0000259" key="19">
    <source>
        <dbReference type="PROSITE" id="PS51762"/>
    </source>
</evidence>
<keyword evidence="16" id="KW-1015">Disulfide bond</keyword>
<dbReference type="GO" id="GO:0016757">
    <property type="term" value="F:glycosyltransferase activity"/>
    <property type="evidence" value="ECO:0007669"/>
    <property type="project" value="UniProtKB-KW"/>
</dbReference>
<dbReference type="InParanoid" id="A0A2T3A5E0"/>
<reference evidence="20 21" key="1">
    <citation type="journal article" date="2018" name="Mycol. Prog.">
        <title>Coniella lustricola, a new species from submerged detritus.</title>
        <authorList>
            <person name="Raudabaugh D.B."/>
            <person name="Iturriaga T."/>
            <person name="Carver A."/>
            <person name="Mondo S."/>
            <person name="Pangilinan J."/>
            <person name="Lipzen A."/>
            <person name="He G."/>
            <person name="Amirebrahimi M."/>
            <person name="Grigoriev I.V."/>
            <person name="Miller A.N."/>
        </authorList>
    </citation>
    <scope>NUCLEOTIDE SEQUENCE [LARGE SCALE GENOMIC DNA]</scope>
    <source>
        <strain evidence="20 21">B22-T-1</strain>
    </source>
</reference>
<evidence type="ECO:0000256" key="1">
    <source>
        <dbReference type="ARBA" id="ARBA00000822"/>
    </source>
</evidence>
<organism evidence="20 21">
    <name type="scientific">Coniella lustricola</name>
    <dbReference type="NCBI Taxonomy" id="2025994"/>
    <lineage>
        <taxon>Eukaryota</taxon>
        <taxon>Fungi</taxon>
        <taxon>Dikarya</taxon>
        <taxon>Ascomycota</taxon>
        <taxon>Pezizomycotina</taxon>
        <taxon>Sordariomycetes</taxon>
        <taxon>Sordariomycetidae</taxon>
        <taxon>Diaporthales</taxon>
        <taxon>Schizoparmaceae</taxon>
        <taxon>Coniella</taxon>
    </lineage>
</organism>
<evidence type="ECO:0000256" key="14">
    <source>
        <dbReference type="PIRNR" id="PIRNR037299"/>
    </source>
</evidence>
<keyword evidence="3" id="KW-0336">GPI-anchor</keyword>
<dbReference type="PROSITE" id="PS51762">
    <property type="entry name" value="GH16_2"/>
    <property type="match status" value="1"/>
</dbReference>
<feature type="signal peptide" evidence="18">
    <location>
        <begin position="1"/>
        <end position="20"/>
    </location>
</feature>
<evidence type="ECO:0000256" key="11">
    <source>
        <dbReference type="ARBA" id="ARBA00023295"/>
    </source>
</evidence>
<evidence type="ECO:0000256" key="13">
    <source>
        <dbReference type="ARBA" id="ARBA00038074"/>
    </source>
</evidence>
<evidence type="ECO:0000256" key="10">
    <source>
        <dbReference type="ARBA" id="ARBA00023288"/>
    </source>
</evidence>
<evidence type="ECO:0000256" key="5">
    <source>
        <dbReference type="ARBA" id="ARBA00022679"/>
    </source>
</evidence>
<feature type="active site" description="Proton donor" evidence="15">
    <location>
        <position position="124"/>
    </location>
</feature>
<evidence type="ECO:0000256" key="7">
    <source>
        <dbReference type="ARBA" id="ARBA00022801"/>
    </source>
</evidence>
<keyword evidence="6 18" id="KW-0732">Signal</keyword>
<evidence type="ECO:0000256" key="15">
    <source>
        <dbReference type="PIRSR" id="PIRSR037299-1"/>
    </source>
</evidence>
<comment type="subcellular location">
    <subcellularLocation>
        <location evidence="2">Membrane</location>
        <topology evidence="2">Lipid-anchor</topology>
        <topology evidence="2">GPI-anchor</topology>
    </subcellularLocation>
</comment>
<dbReference type="PANTHER" id="PTHR10963">
    <property type="entry name" value="GLYCOSYL HYDROLASE-RELATED"/>
    <property type="match status" value="1"/>
</dbReference>
<evidence type="ECO:0000256" key="9">
    <source>
        <dbReference type="ARBA" id="ARBA00023180"/>
    </source>
</evidence>
<keyword evidence="20" id="KW-0430">Lectin</keyword>
<keyword evidence="8 14" id="KW-0472">Membrane</keyword>
<dbReference type="GO" id="GO:0031505">
    <property type="term" value="P:fungal-type cell wall organization"/>
    <property type="evidence" value="ECO:0007669"/>
    <property type="project" value="TreeGrafter"/>
</dbReference>
<dbReference type="InterPro" id="IPR050546">
    <property type="entry name" value="Glycosyl_Hydrlase_16"/>
</dbReference>
<evidence type="ECO:0000256" key="17">
    <source>
        <dbReference type="SAM" id="MobiDB-lite"/>
    </source>
</evidence>
<protein>
    <recommendedName>
        <fullName evidence="14">Crh-like protein</fullName>
        <ecNumber evidence="14">3.2.-.-</ecNumber>
    </recommendedName>
</protein>
<keyword evidence="9" id="KW-0325">Glycoprotein</keyword>
<evidence type="ECO:0000256" key="2">
    <source>
        <dbReference type="ARBA" id="ARBA00004589"/>
    </source>
</evidence>
<evidence type="ECO:0000313" key="21">
    <source>
        <dbReference type="Proteomes" id="UP000241462"/>
    </source>
</evidence>
<feature type="region of interest" description="Disordered" evidence="17">
    <location>
        <begin position="305"/>
        <end position="333"/>
    </location>
</feature>
<feature type="domain" description="GH16" evidence="19">
    <location>
        <begin position="22"/>
        <end position="238"/>
    </location>
</feature>
<dbReference type="GO" id="GO:0030246">
    <property type="term" value="F:carbohydrate binding"/>
    <property type="evidence" value="ECO:0007669"/>
    <property type="project" value="UniProtKB-KW"/>
</dbReference>
<dbReference type="InterPro" id="IPR013320">
    <property type="entry name" value="ConA-like_dom_sf"/>
</dbReference>
<dbReference type="OrthoDB" id="4781at2759"/>
<keyword evidence="11" id="KW-0326">Glycosidase</keyword>
<dbReference type="AlphaFoldDB" id="A0A2T3A5E0"/>
<dbReference type="EC" id="3.2.-.-" evidence="14"/>
<dbReference type="InterPro" id="IPR000757">
    <property type="entry name" value="Beta-glucanase-like"/>
</dbReference>
<keyword evidence="21" id="KW-1185">Reference proteome</keyword>
<name>A0A2T3A5E0_9PEZI</name>
<dbReference type="GO" id="GO:0098552">
    <property type="term" value="C:side of membrane"/>
    <property type="evidence" value="ECO:0007669"/>
    <property type="project" value="UniProtKB-KW"/>
</dbReference>
<dbReference type="GO" id="GO:0009277">
    <property type="term" value="C:fungal-type cell wall"/>
    <property type="evidence" value="ECO:0007669"/>
    <property type="project" value="TreeGrafter"/>
</dbReference>
<comment type="similarity">
    <text evidence="13">Belongs to the glycosyl hydrolase 16 family. CRH1 subfamily.</text>
</comment>
<keyword evidence="12" id="KW-0961">Cell wall biogenesis/degradation</keyword>
<evidence type="ECO:0000256" key="6">
    <source>
        <dbReference type="ARBA" id="ARBA00022729"/>
    </source>
</evidence>
<keyword evidence="5" id="KW-0808">Transferase</keyword>
<dbReference type="STRING" id="2025994.A0A2T3A5E0"/>
<evidence type="ECO:0000313" key="20">
    <source>
        <dbReference type="EMBL" id="PSR83186.1"/>
    </source>
</evidence>
<accession>A0A2T3A5E0</accession>
<dbReference type="CDD" id="cd02183">
    <property type="entry name" value="GH16_fungal_CRH1_transglycosylase"/>
    <property type="match status" value="1"/>
</dbReference>
<evidence type="ECO:0000256" key="16">
    <source>
        <dbReference type="PIRSR" id="PIRSR037299-2"/>
    </source>
</evidence>
<dbReference type="InterPro" id="IPR017168">
    <property type="entry name" value="CHR-like"/>
</dbReference>